<comment type="caution">
    <text evidence="2">The sequence shown here is derived from an EMBL/GenBank/DDBJ whole genome shotgun (WGS) entry which is preliminary data.</text>
</comment>
<keyword evidence="1" id="KW-1133">Transmembrane helix</keyword>
<gene>
    <name evidence="2" type="ORF">I7X39_17045</name>
</gene>
<keyword evidence="1" id="KW-0472">Membrane</keyword>
<evidence type="ECO:0000313" key="3">
    <source>
        <dbReference type="Proteomes" id="UP000613266"/>
    </source>
</evidence>
<organism evidence="2 3">
    <name type="scientific">Inhella proteolytica</name>
    <dbReference type="NCBI Taxonomy" id="2795029"/>
    <lineage>
        <taxon>Bacteria</taxon>
        <taxon>Pseudomonadati</taxon>
        <taxon>Pseudomonadota</taxon>
        <taxon>Betaproteobacteria</taxon>
        <taxon>Burkholderiales</taxon>
        <taxon>Sphaerotilaceae</taxon>
        <taxon>Inhella</taxon>
    </lineage>
</organism>
<keyword evidence="1" id="KW-0812">Transmembrane</keyword>
<reference evidence="2" key="1">
    <citation type="submission" date="2020-12" db="EMBL/GenBank/DDBJ databases">
        <title>The genome sequence of Inhella sp. 1Y17.</title>
        <authorList>
            <person name="Liu Y."/>
        </authorList>
    </citation>
    <scope>NUCLEOTIDE SEQUENCE</scope>
    <source>
        <strain evidence="2">1Y17</strain>
    </source>
</reference>
<sequence length="50" mass="5284">MHAARQARPEEPALRDLTPREIQAGALFGALYLGLSVMLLLAGPAAEISP</sequence>
<feature type="transmembrane region" description="Helical" evidence="1">
    <location>
        <begin position="24"/>
        <end position="46"/>
    </location>
</feature>
<dbReference type="Proteomes" id="UP000613266">
    <property type="component" value="Unassembled WGS sequence"/>
</dbReference>
<evidence type="ECO:0000256" key="1">
    <source>
        <dbReference type="SAM" id="Phobius"/>
    </source>
</evidence>
<proteinExistence type="predicted"/>
<evidence type="ECO:0000313" key="2">
    <source>
        <dbReference type="EMBL" id="MBH9578601.1"/>
    </source>
</evidence>
<keyword evidence="3" id="KW-1185">Reference proteome</keyword>
<accession>A0A931J302</accession>
<name>A0A931J302_9BURK</name>
<protein>
    <submittedName>
        <fullName evidence="2">Uncharacterized protein</fullName>
    </submittedName>
</protein>
<dbReference type="AlphaFoldDB" id="A0A931J302"/>
<dbReference type="EMBL" id="JAEDAK010000013">
    <property type="protein sequence ID" value="MBH9578601.1"/>
    <property type="molecule type" value="Genomic_DNA"/>
</dbReference>